<comment type="similarity">
    <text evidence="1">Belongs to the bacterial sugar transferase family.</text>
</comment>
<feature type="domain" description="Bacterial sugar transferase" evidence="4">
    <location>
        <begin position="32"/>
        <end position="212"/>
    </location>
</feature>
<keyword evidence="3" id="KW-0812">Transmembrane</keyword>
<dbReference type="PANTHER" id="PTHR30576:SF0">
    <property type="entry name" value="UNDECAPRENYL-PHOSPHATE N-ACETYLGALACTOSAMINYL 1-PHOSPHATE TRANSFERASE-RELATED"/>
    <property type="match status" value="1"/>
</dbReference>
<evidence type="ECO:0000313" key="5">
    <source>
        <dbReference type="EMBL" id="GGA29349.1"/>
    </source>
</evidence>
<dbReference type="Pfam" id="PF02397">
    <property type="entry name" value="Bac_transf"/>
    <property type="match status" value="1"/>
</dbReference>
<name>A0A916R310_9RHOB</name>
<evidence type="ECO:0000259" key="4">
    <source>
        <dbReference type="Pfam" id="PF02397"/>
    </source>
</evidence>
<keyword evidence="3" id="KW-0472">Membrane</keyword>
<dbReference type="PANTHER" id="PTHR30576">
    <property type="entry name" value="COLANIC BIOSYNTHESIS UDP-GLUCOSE LIPID CARRIER TRANSFERASE"/>
    <property type="match status" value="1"/>
</dbReference>
<keyword evidence="2" id="KW-0270">Exopolysaccharide synthesis</keyword>
<dbReference type="AlphaFoldDB" id="A0A916R310"/>
<dbReference type="GO" id="GO:0016780">
    <property type="term" value="F:phosphotransferase activity, for other substituted phosphate groups"/>
    <property type="evidence" value="ECO:0007669"/>
    <property type="project" value="TreeGrafter"/>
</dbReference>
<protein>
    <recommendedName>
        <fullName evidence="4">Bacterial sugar transferase domain-containing protein</fullName>
    </recommendedName>
</protein>
<proteinExistence type="inferred from homology"/>
<evidence type="ECO:0000256" key="3">
    <source>
        <dbReference type="SAM" id="Phobius"/>
    </source>
</evidence>
<dbReference type="InterPro" id="IPR003362">
    <property type="entry name" value="Bact_transf"/>
</dbReference>
<accession>A0A916R310</accession>
<organism evidence="5 6">
    <name type="scientific">Neptunicoccus cionae</name>
    <dbReference type="NCBI Taxonomy" id="2035344"/>
    <lineage>
        <taxon>Bacteria</taxon>
        <taxon>Pseudomonadati</taxon>
        <taxon>Pseudomonadota</taxon>
        <taxon>Alphaproteobacteria</taxon>
        <taxon>Rhodobacterales</taxon>
        <taxon>Paracoccaceae</taxon>
        <taxon>Neptunicoccus</taxon>
    </lineage>
</organism>
<dbReference type="GO" id="GO:0000271">
    <property type="term" value="P:polysaccharide biosynthetic process"/>
    <property type="evidence" value="ECO:0007669"/>
    <property type="project" value="UniProtKB-KW"/>
</dbReference>
<reference evidence="5" key="2">
    <citation type="submission" date="2020-09" db="EMBL/GenBank/DDBJ databases">
        <authorList>
            <person name="Sun Q."/>
            <person name="Zhou Y."/>
        </authorList>
    </citation>
    <scope>NUCLEOTIDE SEQUENCE</scope>
    <source>
        <strain evidence="5">CGMCC 1.15880</strain>
    </source>
</reference>
<gene>
    <name evidence="5" type="ORF">GCM10011498_33130</name>
</gene>
<evidence type="ECO:0000256" key="1">
    <source>
        <dbReference type="ARBA" id="ARBA00006464"/>
    </source>
</evidence>
<dbReference type="RefSeq" id="WP_229678610.1">
    <property type="nucleotide sequence ID" value="NZ_BMKA01000006.1"/>
</dbReference>
<dbReference type="Proteomes" id="UP000628017">
    <property type="component" value="Unassembled WGS sequence"/>
</dbReference>
<evidence type="ECO:0000313" key="6">
    <source>
        <dbReference type="Proteomes" id="UP000628017"/>
    </source>
</evidence>
<feature type="transmembrane region" description="Helical" evidence="3">
    <location>
        <begin position="37"/>
        <end position="61"/>
    </location>
</feature>
<reference evidence="5" key="1">
    <citation type="journal article" date="2014" name="Int. J. Syst. Evol. Microbiol.">
        <title>Complete genome sequence of Corynebacterium casei LMG S-19264T (=DSM 44701T), isolated from a smear-ripened cheese.</title>
        <authorList>
            <consortium name="US DOE Joint Genome Institute (JGI-PGF)"/>
            <person name="Walter F."/>
            <person name="Albersmeier A."/>
            <person name="Kalinowski J."/>
            <person name="Ruckert C."/>
        </authorList>
    </citation>
    <scope>NUCLEOTIDE SEQUENCE</scope>
    <source>
        <strain evidence="5">CGMCC 1.15880</strain>
    </source>
</reference>
<comment type="caution">
    <text evidence="5">The sequence shown here is derived from an EMBL/GenBank/DDBJ whole genome shotgun (WGS) entry which is preliminary data.</text>
</comment>
<evidence type="ECO:0000256" key="2">
    <source>
        <dbReference type="ARBA" id="ARBA00023169"/>
    </source>
</evidence>
<sequence>MTIEKFSTDFLDASPVVDRIPSSATLRFKIVKRLVDLSFSLLLLPVFILIACILFVLNPYLNRGRVMYSQKRVGQDGETFRIYKFRTMEGKNEESRFATEEQARIRRLGRFMRATRIDELPQILNVLMGQMSMVGPRPEQVKFFKQYTAAIPGYAARQQVRPGITGLAQLKYGYTSDEVGTARKLKWDLEYIRRSGFRLEFYIIAKTVVFVFQRLCNVDTKTKL</sequence>
<keyword evidence="6" id="KW-1185">Reference proteome</keyword>
<keyword evidence="3" id="KW-1133">Transmembrane helix</keyword>
<dbReference type="EMBL" id="BMKA01000006">
    <property type="protein sequence ID" value="GGA29349.1"/>
    <property type="molecule type" value="Genomic_DNA"/>
</dbReference>